<name>A0A6L1G356_AEDAE</name>
<protein>
    <submittedName>
        <fullName evidence="1">Ribosome inactivating protein 3</fullName>
        <ecNumber evidence="1">3.2.2.22</ecNumber>
    </submittedName>
</protein>
<keyword evidence="1" id="KW-0326">Glycosidase</keyword>
<evidence type="ECO:0000313" key="1">
    <source>
        <dbReference type="EMBL" id="DAC84270.1"/>
    </source>
</evidence>
<dbReference type="InterPro" id="IPR001574">
    <property type="entry name" value="Ribosome_inactivat_prot"/>
</dbReference>
<dbReference type="AlphaFoldDB" id="A0A6L1G356"/>
<accession>A0A6L1G356</accession>
<proteinExistence type="predicted"/>
<sequence length="477" mass="53556">MLTLFRRAKRQATSGLIGDISQFRNKNRAYLNFIQSLTAAFTESNEAYGGVKVTKRTEGITKVTIKDSKANTEVGFIYRNRDLYIVGFVVGNTFYIDKEVYNDLKNQIPDKWKKVINAANTVQLSNSFNYIDIMVEKGATKFQMVKLSDSLKQLTLVGDTSKRFDIMRNHLSPFVVLFSEAIRFPVLAREVQSELLKPDGSVSLSMNIVPKLGLGHPSDRNEVITLFTALTKWGKISASIPNLYGISPGKYDPYVLEEGRFSIIVGKDHLNALLGVANSRCFEKIVVAPVSRSKRDLSAMFDWSHLEPAQLDQQTKNVTFEGDVSQSSTPPPSDVASVTQSPDLIGFLYLLNVGMFYLYKKKMRVEMENDSRVQDPREAMAVAVDISDRIKCFWKSGNFQTEVGYEEHVELQKQIARALIGGHSVAHVLSTFMEQHYSDAPGNGGSLETLRVQLSKAFMNNDELVLNDNYPGDFCFQ</sequence>
<keyword evidence="1" id="KW-0378">Hydrolase</keyword>
<dbReference type="GO" id="GO:0030598">
    <property type="term" value="F:rRNA N-glycosylase activity"/>
    <property type="evidence" value="ECO:0007669"/>
    <property type="project" value="UniProtKB-EC"/>
</dbReference>
<dbReference type="SUPFAM" id="SSF56371">
    <property type="entry name" value="Ribosome inactivating proteins (RIP)"/>
    <property type="match status" value="1"/>
</dbReference>
<dbReference type="InterPro" id="IPR016138">
    <property type="entry name" value="Ribosome_inactivat_prot_sub1"/>
</dbReference>
<organism evidence="1">
    <name type="scientific">Aedes aegypti</name>
    <name type="common">Yellowfever mosquito</name>
    <name type="synonym">Culex aegypti</name>
    <dbReference type="NCBI Taxonomy" id="7159"/>
    <lineage>
        <taxon>Eukaryota</taxon>
        <taxon>Metazoa</taxon>
        <taxon>Ecdysozoa</taxon>
        <taxon>Arthropoda</taxon>
        <taxon>Hexapoda</taxon>
        <taxon>Insecta</taxon>
        <taxon>Pterygota</taxon>
        <taxon>Neoptera</taxon>
        <taxon>Endopterygota</taxon>
        <taxon>Diptera</taxon>
        <taxon>Nematocera</taxon>
        <taxon>Culicoidea</taxon>
        <taxon>Culicidae</taxon>
        <taxon>Culicinae</taxon>
        <taxon>Aedini</taxon>
        <taxon>Aedes</taxon>
        <taxon>Stegomyia</taxon>
    </lineage>
</organism>
<dbReference type="InterPro" id="IPR036041">
    <property type="entry name" value="Ribosome-inact_prot_sf"/>
</dbReference>
<reference evidence="1" key="2">
    <citation type="journal article" date="2020" name="Gene">
        <title>Characterization of horizontally acquired ribotoxin encoding genes and their transcripts in Aedes aegypti.</title>
        <authorList>
            <person name="Lapadula W.J."/>
            <person name="Marcet P.L."/>
            <person name="Taracena M."/>
            <person name="Lenhart Resourses A."/>
            <person name="Juri Ayub M."/>
        </authorList>
    </citation>
    <scope>NUCLEOTIDE SEQUENCE</scope>
    <source>
        <strain evidence="1">Liverpool</strain>
    </source>
</reference>
<dbReference type="EC" id="3.2.2.22" evidence="1"/>
<reference evidence="1" key="1">
    <citation type="submission" date="2019-08" db="EMBL/GenBank/DDBJ databases">
        <authorList>
            <person name="Lapadula W."/>
        </authorList>
    </citation>
    <scope>NUCLEOTIDE SEQUENCE</scope>
    <source>
        <strain evidence="1">Liverpool</strain>
    </source>
</reference>
<dbReference type="Pfam" id="PF00161">
    <property type="entry name" value="RIP"/>
    <property type="match status" value="1"/>
</dbReference>
<dbReference type="GO" id="GO:0017148">
    <property type="term" value="P:negative regulation of translation"/>
    <property type="evidence" value="ECO:0007669"/>
    <property type="project" value="InterPro"/>
</dbReference>
<dbReference type="Gene3D" id="3.40.420.10">
    <property type="entry name" value="Ricin (A subunit), domain 1"/>
    <property type="match status" value="1"/>
</dbReference>
<dbReference type="EMBL" id="BK010920">
    <property type="protein sequence ID" value="DAC84270.1"/>
    <property type="molecule type" value="Genomic_DNA"/>
</dbReference>